<keyword evidence="3 6" id="KW-0547">Nucleotide-binding</keyword>
<feature type="domain" description="Adenylate kinase active site lid" evidence="9">
    <location>
        <begin position="133"/>
        <end position="168"/>
    </location>
</feature>
<feature type="binding site" evidence="6">
    <location>
        <position position="166"/>
    </location>
    <ligand>
        <name>AMP</name>
        <dbReference type="ChEBI" id="CHEBI:456215"/>
    </ligand>
</feature>
<comment type="function">
    <text evidence="6">Catalyzes the reversible transfer of the terminal phosphate group between ATP and AMP. Plays an important role in cellular energy homeostasis and in adenine nucleotide metabolism.</text>
</comment>
<keyword evidence="1 6" id="KW-0808">Transferase</keyword>
<evidence type="ECO:0000256" key="6">
    <source>
        <dbReference type="HAMAP-Rule" id="MF_00235"/>
    </source>
</evidence>
<comment type="pathway">
    <text evidence="6">Purine metabolism; AMP biosynthesis via salvage pathway; AMP from ADP: step 1/1.</text>
</comment>
<comment type="subunit">
    <text evidence="6 8">Monomer.</text>
</comment>
<dbReference type="PROSITE" id="PS00113">
    <property type="entry name" value="ADENYLATE_KINASE"/>
    <property type="match status" value="1"/>
</dbReference>
<comment type="similarity">
    <text evidence="6 7">Belongs to the adenylate kinase family.</text>
</comment>
<evidence type="ECO:0000313" key="10">
    <source>
        <dbReference type="EMBL" id="AKQ03567.1"/>
    </source>
</evidence>
<comment type="domain">
    <text evidence="6">Consists of three domains, a large central CORE domain and two small peripheral domains, NMPbind and LID, which undergo movements during catalysis. The LID domain closes over the site of phosphoryl transfer upon ATP binding. Assembling and dissambling the active center during each catalytic cycle provides an effective means to prevent ATP hydrolysis.</text>
</comment>
<dbReference type="GO" id="GO:0004017">
    <property type="term" value="F:AMP kinase activity"/>
    <property type="evidence" value="ECO:0007669"/>
    <property type="project" value="UniProtKB-UniRule"/>
</dbReference>
<keyword evidence="4 6" id="KW-0418">Kinase</keyword>
<dbReference type="NCBIfam" id="NF011100">
    <property type="entry name" value="PRK14527.1"/>
    <property type="match status" value="1"/>
</dbReference>
<dbReference type="EMBL" id="KT007016">
    <property type="protein sequence ID" value="AKQ03567.1"/>
    <property type="molecule type" value="Genomic_DNA"/>
</dbReference>
<feature type="binding site" evidence="6">
    <location>
        <position position="98"/>
    </location>
    <ligand>
        <name>AMP</name>
        <dbReference type="ChEBI" id="CHEBI:456215"/>
    </ligand>
</feature>
<feature type="binding site" evidence="6">
    <location>
        <position position="42"/>
    </location>
    <ligand>
        <name>AMP</name>
        <dbReference type="ChEBI" id="CHEBI:456215"/>
    </ligand>
</feature>
<accession>A0A0H4TAT2</accession>
<dbReference type="UniPathway" id="UPA00588">
    <property type="reaction ID" value="UER00649"/>
</dbReference>
<dbReference type="GO" id="GO:0005737">
    <property type="term" value="C:cytoplasm"/>
    <property type="evidence" value="ECO:0007669"/>
    <property type="project" value="UniProtKB-SubCell"/>
</dbReference>
<evidence type="ECO:0000256" key="5">
    <source>
        <dbReference type="ARBA" id="ARBA00022840"/>
    </source>
</evidence>
<evidence type="ECO:0000256" key="3">
    <source>
        <dbReference type="ARBA" id="ARBA00022741"/>
    </source>
</evidence>
<evidence type="ECO:0000256" key="2">
    <source>
        <dbReference type="ARBA" id="ARBA00022727"/>
    </source>
</evidence>
<dbReference type="FunFam" id="3.40.50.300:FF:000106">
    <property type="entry name" value="Adenylate kinase mitochondrial"/>
    <property type="match status" value="1"/>
</dbReference>
<dbReference type="InterPro" id="IPR000850">
    <property type="entry name" value="Adenylat/UMP-CMP_kin"/>
</dbReference>
<dbReference type="PRINTS" id="PR00094">
    <property type="entry name" value="ADENYLTKNASE"/>
</dbReference>
<dbReference type="NCBIfam" id="TIGR01351">
    <property type="entry name" value="adk"/>
    <property type="match status" value="1"/>
</dbReference>
<dbReference type="InterPro" id="IPR033690">
    <property type="entry name" value="Adenylat_kinase_CS"/>
</dbReference>
<feature type="binding site" evidence="6">
    <location>
        <begin position="142"/>
        <end position="143"/>
    </location>
    <ligand>
        <name>ATP</name>
        <dbReference type="ChEBI" id="CHEBI:30616"/>
    </ligand>
</feature>
<reference evidence="10" key="1">
    <citation type="journal article" date="2015" name="ISME J.">
        <title>Aquifer environment selects for microbial species cohorts in sediment and groundwater.</title>
        <authorList>
            <person name="Hug L.A."/>
            <person name="Thomas B.C."/>
            <person name="Brown C.T."/>
            <person name="Frischkorn K.R."/>
            <person name="Williams K.H."/>
            <person name="Tringe S.G."/>
            <person name="Banfield J.F."/>
        </authorList>
    </citation>
    <scope>NUCLEOTIDE SEQUENCE</scope>
</reference>
<dbReference type="GO" id="GO:0005524">
    <property type="term" value="F:ATP binding"/>
    <property type="evidence" value="ECO:0007669"/>
    <property type="project" value="UniProtKB-UniRule"/>
</dbReference>
<organism evidence="10">
    <name type="scientific">uncultured Chloroflexi bacterium Rifle_16ft_4_minimus_38099</name>
    <dbReference type="NCBI Taxonomy" id="1665073"/>
    <lineage>
        <taxon>Bacteria</taxon>
        <taxon>Bacillati</taxon>
        <taxon>Chloroflexota</taxon>
        <taxon>environmental samples</taxon>
    </lineage>
</organism>
<protein>
    <recommendedName>
        <fullName evidence="6 8">Adenylate kinase</fullName>
        <shortName evidence="6">AK</shortName>
        <ecNumber evidence="6 8">2.7.4.3</ecNumber>
    </recommendedName>
    <alternativeName>
        <fullName evidence="6">ATP-AMP transphosphorylase</fullName>
    </alternativeName>
    <alternativeName>
        <fullName evidence="6">ATP:AMP phosphotransferase</fullName>
    </alternativeName>
    <alternativeName>
        <fullName evidence="6">Adenylate monophosphate kinase</fullName>
    </alternativeName>
</protein>
<dbReference type="GO" id="GO:0044209">
    <property type="term" value="P:AMP salvage"/>
    <property type="evidence" value="ECO:0007669"/>
    <property type="project" value="UniProtKB-UniRule"/>
</dbReference>
<keyword evidence="5 6" id="KW-0067">ATP-binding</keyword>
<evidence type="ECO:0000256" key="7">
    <source>
        <dbReference type="RuleBase" id="RU003330"/>
    </source>
</evidence>
<gene>
    <name evidence="6" type="primary">adk</name>
</gene>
<dbReference type="Pfam" id="PF05191">
    <property type="entry name" value="ADK_lid"/>
    <property type="match status" value="1"/>
</dbReference>
<feature type="binding site" evidence="6">
    <location>
        <begin position="91"/>
        <end position="94"/>
    </location>
    <ligand>
        <name>AMP</name>
        <dbReference type="ChEBI" id="CHEBI:456215"/>
    </ligand>
</feature>
<feature type="binding site" evidence="6">
    <location>
        <begin position="63"/>
        <end position="65"/>
    </location>
    <ligand>
        <name>AMP</name>
        <dbReference type="ChEBI" id="CHEBI:456215"/>
    </ligand>
</feature>
<dbReference type="SUPFAM" id="SSF52540">
    <property type="entry name" value="P-loop containing nucleoside triphosphate hydrolases"/>
    <property type="match status" value="1"/>
</dbReference>
<comment type="catalytic activity">
    <reaction evidence="6 8">
        <text>AMP + ATP = 2 ADP</text>
        <dbReference type="Rhea" id="RHEA:12973"/>
        <dbReference type="ChEBI" id="CHEBI:30616"/>
        <dbReference type="ChEBI" id="CHEBI:456215"/>
        <dbReference type="ChEBI" id="CHEBI:456216"/>
        <dbReference type="EC" id="2.7.4.3"/>
    </reaction>
</comment>
<keyword evidence="2 6" id="KW-0545">Nucleotide biosynthesis</keyword>
<dbReference type="EC" id="2.7.4.3" evidence="6 8"/>
<dbReference type="InterPro" id="IPR006259">
    <property type="entry name" value="Adenyl_kin_sub"/>
</dbReference>
<dbReference type="AlphaFoldDB" id="A0A0H4TAT2"/>
<dbReference type="InterPro" id="IPR027417">
    <property type="entry name" value="P-loop_NTPase"/>
</dbReference>
<feature type="region of interest" description="LID" evidence="6">
    <location>
        <begin position="132"/>
        <end position="169"/>
    </location>
</feature>
<dbReference type="PANTHER" id="PTHR23359">
    <property type="entry name" value="NUCLEOTIDE KINASE"/>
    <property type="match status" value="1"/>
</dbReference>
<feature type="binding site" evidence="6">
    <location>
        <begin position="16"/>
        <end position="21"/>
    </location>
    <ligand>
        <name>ATP</name>
        <dbReference type="ChEBI" id="CHEBI:30616"/>
    </ligand>
</feature>
<dbReference type="CDD" id="cd01428">
    <property type="entry name" value="ADK"/>
    <property type="match status" value="1"/>
</dbReference>
<comment type="caution">
    <text evidence="6">Lacks conserved residue(s) required for the propagation of feature annotation.</text>
</comment>
<dbReference type="NCBIfam" id="NF001381">
    <property type="entry name" value="PRK00279.1-3"/>
    <property type="match status" value="1"/>
</dbReference>
<comment type="subcellular location">
    <subcellularLocation>
        <location evidence="6 8">Cytoplasm</location>
    </subcellularLocation>
</comment>
<evidence type="ECO:0000259" key="9">
    <source>
        <dbReference type="Pfam" id="PF05191"/>
    </source>
</evidence>
<keyword evidence="6" id="KW-0963">Cytoplasm</keyword>
<name>A0A0H4TAT2_9CHLR</name>
<feature type="region of interest" description="NMP" evidence="6">
    <location>
        <begin position="36"/>
        <end position="65"/>
    </location>
</feature>
<dbReference type="InterPro" id="IPR007862">
    <property type="entry name" value="Adenylate_kinase_lid-dom"/>
</dbReference>
<dbReference type="HAMAP" id="MF_00235">
    <property type="entry name" value="Adenylate_kinase_Adk"/>
    <property type="match status" value="1"/>
</dbReference>
<dbReference type="Gene3D" id="3.40.50.300">
    <property type="entry name" value="P-loop containing nucleotide triphosphate hydrolases"/>
    <property type="match status" value="1"/>
</dbReference>
<feature type="binding site" evidence="6">
    <location>
        <position position="37"/>
    </location>
    <ligand>
        <name>AMP</name>
        <dbReference type="ChEBI" id="CHEBI:456215"/>
    </ligand>
</feature>
<evidence type="ECO:0000256" key="1">
    <source>
        <dbReference type="ARBA" id="ARBA00022679"/>
    </source>
</evidence>
<proteinExistence type="inferred from homology"/>
<dbReference type="NCBIfam" id="NF001380">
    <property type="entry name" value="PRK00279.1-2"/>
    <property type="match status" value="1"/>
</dbReference>
<feature type="binding site" evidence="6">
    <location>
        <position position="133"/>
    </location>
    <ligand>
        <name>ATP</name>
        <dbReference type="ChEBI" id="CHEBI:30616"/>
    </ligand>
</feature>
<evidence type="ECO:0000256" key="8">
    <source>
        <dbReference type="RuleBase" id="RU003331"/>
    </source>
</evidence>
<dbReference type="Pfam" id="PF00406">
    <property type="entry name" value="ADK"/>
    <property type="match status" value="1"/>
</dbReference>
<feature type="binding site" evidence="6">
    <location>
        <position position="205"/>
    </location>
    <ligand>
        <name>ATP</name>
        <dbReference type="ChEBI" id="CHEBI:30616"/>
    </ligand>
</feature>
<evidence type="ECO:0000256" key="4">
    <source>
        <dbReference type="ARBA" id="ARBA00022777"/>
    </source>
</evidence>
<feature type="binding site" evidence="6">
    <location>
        <position position="177"/>
    </location>
    <ligand>
        <name>AMP</name>
        <dbReference type="ChEBI" id="CHEBI:456215"/>
    </ligand>
</feature>
<sequence length="221" mass="23914">MEGAGPVFVVLLGAPGAGKGTQAKYLAKALEVPHISSGHIFRVNLQVDSELGRKASDYLARGELVPDDVTIGMIRDRLAQADCGRGAVLDGFPRTPAQAEALDELLGERGARVAAVLYIKVDEAVLIQRLSGRWMCRQAGHVYHQLFNPPKAPGVCDVDGSPLYQRSDDTEETVAHRIAVYLRQTAPLIEHYRKRGQITEIDGGQPIEVVSRQSLAALPEG</sequence>